<accession>A0A834TXJ4</accession>
<organism evidence="5 6">
    <name type="scientific">Senna tora</name>
    <dbReference type="NCBI Taxonomy" id="362788"/>
    <lineage>
        <taxon>Eukaryota</taxon>
        <taxon>Viridiplantae</taxon>
        <taxon>Streptophyta</taxon>
        <taxon>Embryophyta</taxon>
        <taxon>Tracheophyta</taxon>
        <taxon>Spermatophyta</taxon>
        <taxon>Magnoliopsida</taxon>
        <taxon>eudicotyledons</taxon>
        <taxon>Gunneridae</taxon>
        <taxon>Pentapetalae</taxon>
        <taxon>rosids</taxon>
        <taxon>fabids</taxon>
        <taxon>Fabales</taxon>
        <taxon>Fabaceae</taxon>
        <taxon>Caesalpinioideae</taxon>
        <taxon>Cassia clade</taxon>
        <taxon>Senna</taxon>
    </lineage>
</organism>
<evidence type="ECO:0000256" key="1">
    <source>
        <dbReference type="SAM" id="MobiDB-lite"/>
    </source>
</evidence>
<keyword evidence="6" id="KW-1185">Reference proteome</keyword>
<feature type="signal peptide" evidence="2">
    <location>
        <begin position="1"/>
        <end position="24"/>
    </location>
</feature>
<evidence type="ECO:0000313" key="6">
    <source>
        <dbReference type="Proteomes" id="UP000634136"/>
    </source>
</evidence>
<keyword evidence="2" id="KW-0732">Signal</keyword>
<evidence type="ECO:0008006" key="7">
    <source>
        <dbReference type="Google" id="ProtNLM"/>
    </source>
</evidence>
<dbReference type="AlphaFoldDB" id="A0A834TXJ4"/>
<feature type="compositionally biased region" description="Polar residues" evidence="1">
    <location>
        <begin position="662"/>
        <end position="671"/>
    </location>
</feature>
<dbReference type="InterPro" id="IPR002156">
    <property type="entry name" value="RNaseH_domain"/>
</dbReference>
<gene>
    <name evidence="5" type="ORF">G2W53_020226</name>
</gene>
<evidence type="ECO:0000259" key="3">
    <source>
        <dbReference type="Pfam" id="PF13456"/>
    </source>
</evidence>
<dbReference type="InterPro" id="IPR053151">
    <property type="entry name" value="RNase_H-like"/>
</dbReference>
<dbReference type="InterPro" id="IPR012337">
    <property type="entry name" value="RNaseH-like_sf"/>
</dbReference>
<feature type="domain" description="Reverse transcriptase zinc-binding" evidence="4">
    <location>
        <begin position="177"/>
        <end position="263"/>
    </location>
</feature>
<dbReference type="PANTHER" id="PTHR47723:SF19">
    <property type="entry name" value="POLYNUCLEOTIDYL TRANSFERASE, RIBONUCLEASE H-LIKE SUPERFAMILY PROTEIN"/>
    <property type="match status" value="1"/>
</dbReference>
<dbReference type="GO" id="GO:0003676">
    <property type="term" value="F:nucleic acid binding"/>
    <property type="evidence" value="ECO:0007669"/>
    <property type="project" value="InterPro"/>
</dbReference>
<protein>
    <recommendedName>
        <fullName evidence="7">RNase H type-1 domain-containing protein</fullName>
    </recommendedName>
</protein>
<dbReference type="InterPro" id="IPR044730">
    <property type="entry name" value="RNase_H-like_dom_plant"/>
</dbReference>
<dbReference type="Pfam" id="PF13456">
    <property type="entry name" value="RVT_3"/>
    <property type="match status" value="1"/>
</dbReference>
<dbReference type="Pfam" id="PF13966">
    <property type="entry name" value="zf-RVT"/>
    <property type="match status" value="1"/>
</dbReference>
<sequence length="671" mass="75752">MSTSFLQCCVRLAALFFFAMMMKSVPVLKFETAIFADMAYRFFNNLYTEEASSALPLPLSNCFPDIDSNDLNRIQGSVTKEEIKRAIFSIDGKQVRFWQDIWLPTYAKLIDNVRNQPPENIVNMPVSCFITSSGGWDWSKIDPYVSTDVHNSIAAILPTINDRSDCLRWRNTRDGAFSIKSAYASLSVRNNTSGSVSWSKIWKWPVHERIRSFIWFIAHGKILTNSHRLHRKLTDNAMCPRCGREEETALHALRDCDSVADLWMRFLNPQRWNAFFSLDLCEWIEWNRRVHAGNDISENWQTTFGVAVWHIWKNRNLIVFENHIPNMQDLFFQILYMVKDTLLCKETMGNMISKSSKAFRMIGWKPPDREKVKCNVDGSVFESTNTAGCGGVVRDASGNFIFSFGHRLGSCDIIWAELNGVLDGLELLWCKGFRSVILECDSEEALELIKNGTADNHPCSGLVHCIRDCINRCWNVDLQHVYREANRAADLMAKLCHSIPEGLQSFDAPHAELGSILSSDLSGLLLPRLDERRFSKAPPMASFDPSLSYTFSVLPCTHAASSEEEGEGEEEEEEGGGRVMKQMRRLGMKGAWFGKVEGIGDEAILEMVAAATVATATVAATTAAGRRWEEKRGMRVGPLYGKWKEKGKSTGRGRQVGDAGKGSNSQRLRRI</sequence>
<dbReference type="CDD" id="cd06222">
    <property type="entry name" value="RNase_H_like"/>
    <property type="match status" value="1"/>
</dbReference>
<dbReference type="PANTHER" id="PTHR47723">
    <property type="entry name" value="OS05G0353850 PROTEIN"/>
    <property type="match status" value="1"/>
</dbReference>
<dbReference type="SUPFAM" id="SSF53098">
    <property type="entry name" value="Ribonuclease H-like"/>
    <property type="match status" value="1"/>
</dbReference>
<evidence type="ECO:0000259" key="4">
    <source>
        <dbReference type="Pfam" id="PF13966"/>
    </source>
</evidence>
<name>A0A834TXJ4_9FABA</name>
<feature type="chain" id="PRO_5032678012" description="RNase H type-1 domain-containing protein" evidence="2">
    <location>
        <begin position="25"/>
        <end position="671"/>
    </location>
</feature>
<dbReference type="Proteomes" id="UP000634136">
    <property type="component" value="Unassembled WGS sequence"/>
</dbReference>
<comment type="caution">
    <text evidence="5">The sequence shown here is derived from an EMBL/GenBank/DDBJ whole genome shotgun (WGS) entry which is preliminary data.</text>
</comment>
<dbReference type="GO" id="GO:0004523">
    <property type="term" value="F:RNA-DNA hybrid ribonuclease activity"/>
    <property type="evidence" value="ECO:0007669"/>
    <property type="project" value="InterPro"/>
</dbReference>
<dbReference type="Gene3D" id="3.30.420.10">
    <property type="entry name" value="Ribonuclease H-like superfamily/Ribonuclease H"/>
    <property type="match status" value="1"/>
</dbReference>
<feature type="region of interest" description="Disordered" evidence="1">
    <location>
        <begin position="639"/>
        <end position="671"/>
    </location>
</feature>
<reference evidence="5" key="1">
    <citation type="submission" date="2020-09" db="EMBL/GenBank/DDBJ databases">
        <title>Genome-Enabled Discovery of Anthraquinone Biosynthesis in Senna tora.</title>
        <authorList>
            <person name="Kang S.-H."/>
            <person name="Pandey R.P."/>
            <person name="Lee C.-M."/>
            <person name="Sim J.-S."/>
            <person name="Jeong J.-T."/>
            <person name="Choi B.-S."/>
            <person name="Jung M."/>
            <person name="Ginzburg D."/>
            <person name="Zhao K."/>
            <person name="Won S.Y."/>
            <person name="Oh T.-J."/>
            <person name="Yu Y."/>
            <person name="Kim N.-H."/>
            <person name="Lee O.R."/>
            <person name="Lee T.-H."/>
            <person name="Bashyal P."/>
            <person name="Kim T.-S."/>
            <person name="Lee W.-H."/>
            <person name="Kawkins C."/>
            <person name="Kim C.-K."/>
            <person name="Kim J.S."/>
            <person name="Ahn B.O."/>
            <person name="Rhee S.Y."/>
            <person name="Sohng J.K."/>
        </authorList>
    </citation>
    <scope>NUCLEOTIDE SEQUENCE</scope>
    <source>
        <tissue evidence="5">Leaf</tissue>
    </source>
</reference>
<feature type="domain" description="RNase H type-1" evidence="3">
    <location>
        <begin position="375"/>
        <end position="496"/>
    </location>
</feature>
<dbReference type="InterPro" id="IPR036397">
    <property type="entry name" value="RNaseH_sf"/>
</dbReference>
<evidence type="ECO:0000313" key="5">
    <source>
        <dbReference type="EMBL" id="KAF7829062.1"/>
    </source>
</evidence>
<proteinExistence type="predicted"/>
<dbReference type="EMBL" id="JAAIUW010000006">
    <property type="protein sequence ID" value="KAF7829062.1"/>
    <property type="molecule type" value="Genomic_DNA"/>
</dbReference>
<dbReference type="OrthoDB" id="1741277at2759"/>
<evidence type="ECO:0000256" key="2">
    <source>
        <dbReference type="SAM" id="SignalP"/>
    </source>
</evidence>
<dbReference type="InterPro" id="IPR026960">
    <property type="entry name" value="RVT-Znf"/>
</dbReference>